<dbReference type="AlphaFoldDB" id="A0A553V1N4"/>
<comment type="similarity">
    <text evidence="2">Belongs to the HAD-like hydrolase superfamily. CbbY/CbbZ/Gph/YieH family.</text>
</comment>
<comment type="cofactor">
    <cofactor evidence="1">
        <name>Mg(2+)</name>
        <dbReference type="ChEBI" id="CHEBI:18420"/>
    </cofactor>
</comment>
<evidence type="ECO:0000313" key="5">
    <source>
        <dbReference type="EMBL" id="TSA86362.1"/>
    </source>
</evidence>
<keyword evidence="3" id="KW-0479">Metal-binding</keyword>
<dbReference type="InterPro" id="IPR023214">
    <property type="entry name" value="HAD_sf"/>
</dbReference>
<dbReference type="SUPFAM" id="SSF56784">
    <property type="entry name" value="HAD-like"/>
    <property type="match status" value="1"/>
</dbReference>
<evidence type="ECO:0000256" key="1">
    <source>
        <dbReference type="ARBA" id="ARBA00001946"/>
    </source>
</evidence>
<gene>
    <name evidence="5" type="ORF">FNU79_06775</name>
</gene>
<keyword evidence="4" id="KW-0460">Magnesium</keyword>
<sequence>MIFDAVLFDMDGVLVDSEVVSGQVWVQTLSDHGLTLDHGDYMARAVGHTASNLYANLERDHAWKRTPEFEQALTQRLAEAFAKVGEVPGAKQTLEALKAAGMPFAVASNSTRDKLQLKLKATGLAELLGAHAYDPSTVSGLGKPLPDLYLHAAEQLGVDIQRCVVVEDSLSGLAAGLSAGATSWGFAGGGHQVYADALLEAGAERVVNSHAELRQLLGI</sequence>
<dbReference type="Proteomes" id="UP000316092">
    <property type="component" value="Unassembled WGS sequence"/>
</dbReference>
<dbReference type="InterPro" id="IPR051600">
    <property type="entry name" value="Beta-PGM-like"/>
</dbReference>
<protein>
    <submittedName>
        <fullName evidence="5">HAD family phosphatase</fullName>
    </submittedName>
</protein>
<dbReference type="GO" id="GO:0046872">
    <property type="term" value="F:metal ion binding"/>
    <property type="evidence" value="ECO:0007669"/>
    <property type="project" value="UniProtKB-KW"/>
</dbReference>
<comment type="caution">
    <text evidence="5">The sequence shown here is derived from an EMBL/GenBank/DDBJ whole genome shotgun (WGS) entry which is preliminary data.</text>
</comment>
<dbReference type="InterPro" id="IPR006439">
    <property type="entry name" value="HAD-SF_hydro_IA"/>
</dbReference>
<dbReference type="Pfam" id="PF00702">
    <property type="entry name" value="Hydrolase"/>
    <property type="match status" value="1"/>
</dbReference>
<dbReference type="OrthoDB" id="9797743at2"/>
<dbReference type="InterPro" id="IPR036412">
    <property type="entry name" value="HAD-like_sf"/>
</dbReference>
<organism evidence="5 6">
    <name type="scientific">Deinococcus detaillensis</name>
    <dbReference type="NCBI Taxonomy" id="2592048"/>
    <lineage>
        <taxon>Bacteria</taxon>
        <taxon>Thermotogati</taxon>
        <taxon>Deinococcota</taxon>
        <taxon>Deinococci</taxon>
        <taxon>Deinococcales</taxon>
        <taxon>Deinococcaceae</taxon>
        <taxon>Deinococcus</taxon>
    </lineage>
</organism>
<dbReference type="PRINTS" id="PR00413">
    <property type="entry name" value="HADHALOGNASE"/>
</dbReference>
<dbReference type="SFLD" id="SFLDG01129">
    <property type="entry name" value="C1.5:_HAD__Beta-PGM__Phosphata"/>
    <property type="match status" value="1"/>
</dbReference>
<evidence type="ECO:0000313" key="6">
    <source>
        <dbReference type="Proteomes" id="UP000316092"/>
    </source>
</evidence>
<dbReference type="PANTHER" id="PTHR46193">
    <property type="entry name" value="6-PHOSPHOGLUCONATE PHOSPHATASE"/>
    <property type="match status" value="1"/>
</dbReference>
<dbReference type="Gene3D" id="3.40.50.1000">
    <property type="entry name" value="HAD superfamily/HAD-like"/>
    <property type="match status" value="1"/>
</dbReference>
<accession>A0A553V1N4</accession>
<dbReference type="PANTHER" id="PTHR46193:SF10">
    <property type="entry name" value="6-PHOSPHOGLUCONATE PHOSPHATASE"/>
    <property type="match status" value="1"/>
</dbReference>
<dbReference type="NCBIfam" id="TIGR01509">
    <property type="entry name" value="HAD-SF-IA-v3"/>
    <property type="match status" value="1"/>
</dbReference>
<evidence type="ECO:0000256" key="3">
    <source>
        <dbReference type="ARBA" id="ARBA00022723"/>
    </source>
</evidence>
<dbReference type="SFLD" id="SFLDS00003">
    <property type="entry name" value="Haloacid_Dehalogenase"/>
    <property type="match status" value="1"/>
</dbReference>
<dbReference type="SFLD" id="SFLDG01135">
    <property type="entry name" value="C1.5.6:_HAD__Beta-PGM__Phospha"/>
    <property type="match status" value="1"/>
</dbReference>
<dbReference type="RefSeq" id="WP_143720131.1">
    <property type="nucleotide sequence ID" value="NZ_VKDB01000005.1"/>
</dbReference>
<name>A0A553V1N4_9DEIO</name>
<dbReference type="Gene3D" id="1.10.150.240">
    <property type="entry name" value="Putative phosphatase, domain 2"/>
    <property type="match status" value="1"/>
</dbReference>
<evidence type="ECO:0000256" key="4">
    <source>
        <dbReference type="ARBA" id="ARBA00022842"/>
    </source>
</evidence>
<evidence type="ECO:0000256" key="2">
    <source>
        <dbReference type="ARBA" id="ARBA00006171"/>
    </source>
</evidence>
<dbReference type="EMBL" id="VKDB01000005">
    <property type="protein sequence ID" value="TSA86362.1"/>
    <property type="molecule type" value="Genomic_DNA"/>
</dbReference>
<dbReference type="GO" id="GO:0003824">
    <property type="term" value="F:catalytic activity"/>
    <property type="evidence" value="ECO:0007669"/>
    <property type="project" value="UniProtKB-ARBA"/>
</dbReference>
<proteinExistence type="inferred from homology"/>
<dbReference type="InterPro" id="IPR023198">
    <property type="entry name" value="PGP-like_dom2"/>
</dbReference>
<keyword evidence="6" id="KW-1185">Reference proteome</keyword>
<reference evidence="5 6" key="1">
    <citation type="submission" date="2019-07" db="EMBL/GenBank/DDBJ databases">
        <title>Deinococcus detaillus sp. nov., isolated from humus soil in Antarctica.</title>
        <authorList>
            <person name="Zhang K."/>
        </authorList>
    </citation>
    <scope>NUCLEOTIDE SEQUENCE [LARGE SCALE GENOMIC DNA]</scope>
    <source>
        <strain evidence="5 6">H1</strain>
    </source>
</reference>